<name>B0XNJ3_ASPFC</name>
<evidence type="ECO:0000256" key="4">
    <source>
        <dbReference type="ARBA" id="ARBA00005189"/>
    </source>
</evidence>
<evidence type="ECO:0000256" key="14">
    <source>
        <dbReference type="ARBA" id="ARBA00023002"/>
    </source>
</evidence>
<keyword evidence="6" id="KW-0444">Lipid biosynthesis</keyword>
<evidence type="ECO:0000256" key="9">
    <source>
        <dbReference type="ARBA" id="ARBA00022723"/>
    </source>
</evidence>
<sequence>MFLPDGCYSSFLVNDSGFCICNLSLITHPSSVQSTCGKPKRKAVLCKSAVVTGAVFWSHRLYDGSRSERTRLDIISKLTPLLFVAIYFHIFAVPPESSGFLNLATLLLTVGLVDSIFLESVSAARSGISISTKYPIMPGKILPTFTPAEVESHNHAKSCFVTLGSKVYDVTSFLNDHPGGGDLILEYAGKDVKEILRDESSHNHSEAAYEILEDLLVGFLDNKSTGKTADTNGSATEGSEEDSRPVYASTGMSSEEDLSVETDIVKDYQTFKFLDLNKPLLLQLWNSGFSKEFYLQQIHRPRHYKGGESAPLFGNFLEPLSKTAWYVVPLLWLPPVTYGSFVGFAGLGNVPTAASYWLFGLFLWTLIEYLMHRFLFHIDGYLPDNRVGITLHFLLHGIHHYLPMDKYRLVMPPALFVILATPFWKLAHTVFFYNWYAAVTVFCGGVFGYICYDMTHYFLHHRNLPAYYKSLKKYHLEHHFADYENGFGVTSRFWDRVFGTELKTPPPKGAKAQ</sequence>
<comment type="pathway">
    <text evidence="4">Lipid metabolism.</text>
</comment>
<dbReference type="GO" id="GO:0080132">
    <property type="term" value="F:fatty acid 2-hydroxylase activity"/>
    <property type="evidence" value="ECO:0007669"/>
    <property type="project" value="InterPro"/>
</dbReference>
<dbReference type="InterPro" id="IPR001199">
    <property type="entry name" value="Cyt_B5-like_heme/steroid-bd"/>
</dbReference>
<evidence type="ECO:0000256" key="12">
    <source>
        <dbReference type="ARBA" id="ARBA00022833"/>
    </source>
</evidence>
<dbReference type="PROSITE" id="PS50255">
    <property type="entry name" value="CYTOCHROME_B5_2"/>
    <property type="match status" value="1"/>
</dbReference>
<evidence type="ECO:0000256" key="11">
    <source>
        <dbReference type="ARBA" id="ARBA00022832"/>
    </source>
</evidence>
<keyword evidence="14" id="KW-0560">Oxidoreductase</keyword>
<evidence type="ECO:0000256" key="20">
    <source>
        <dbReference type="SAM" id="Phobius"/>
    </source>
</evidence>
<dbReference type="GO" id="GO:0005789">
    <property type="term" value="C:endoplasmic reticulum membrane"/>
    <property type="evidence" value="ECO:0007669"/>
    <property type="project" value="UniProtKB-SubCell"/>
</dbReference>
<dbReference type="EMBL" id="DS499594">
    <property type="protein sequence ID" value="EDP56815.1"/>
    <property type="molecule type" value="Genomic_DNA"/>
</dbReference>
<dbReference type="PANTHER" id="PTHR12863">
    <property type="entry name" value="FATTY ACID HYDROXYLASE"/>
    <property type="match status" value="1"/>
</dbReference>
<keyword evidence="12" id="KW-0862">Zinc</keyword>
<feature type="domain" description="Cytochrome b5 heme-binding" evidence="21">
    <location>
        <begin position="142"/>
        <end position="221"/>
    </location>
</feature>
<accession>B0XNJ3</accession>
<dbReference type="InterPro" id="IPR006694">
    <property type="entry name" value="Fatty_acid_hydroxylase"/>
</dbReference>
<evidence type="ECO:0000313" key="23">
    <source>
        <dbReference type="Proteomes" id="UP000001699"/>
    </source>
</evidence>
<dbReference type="VEuPathDB" id="FungiDB:AFUB_015350"/>
<comment type="cofactor">
    <cofactor evidence="1">
        <name>Zn(2+)</name>
        <dbReference type="ChEBI" id="CHEBI:29105"/>
    </cofactor>
</comment>
<evidence type="ECO:0000256" key="2">
    <source>
        <dbReference type="ARBA" id="ARBA00004477"/>
    </source>
</evidence>
<keyword evidence="16" id="KW-0443">Lipid metabolism</keyword>
<comment type="similarity">
    <text evidence="5">Belongs to the sterol desaturase family. SCS7 subfamily.</text>
</comment>
<dbReference type="Gene3D" id="3.10.120.10">
    <property type="entry name" value="Cytochrome b5-like heme/steroid binding domain"/>
    <property type="match status" value="1"/>
</dbReference>
<proteinExistence type="inferred from homology"/>
<evidence type="ECO:0000256" key="5">
    <source>
        <dbReference type="ARBA" id="ARBA00005747"/>
    </source>
</evidence>
<dbReference type="HOGENOM" id="CLU_034756_0_1_1"/>
<evidence type="ECO:0000256" key="10">
    <source>
        <dbReference type="ARBA" id="ARBA00022824"/>
    </source>
</evidence>
<comment type="pathway">
    <text evidence="3">Sphingolipid metabolism.</text>
</comment>
<keyword evidence="9" id="KW-0479">Metal-binding</keyword>
<keyword evidence="10" id="KW-0256">Endoplasmic reticulum</keyword>
<evidence type="ECO:0000256" key="15">
    <source>
        <dbReference type="ARBA" id="ARBA00023004"/>
    </source>
</evidence>
<dbReference type="PANTHER" id="PTHR12863:SF1">
    <property type="entry name" value="FATTY ACID 2-HYDROXYLASE"/>
    <property type="match status" value="1"/>
</dbReference>
<dbReference type="PhylomeDB" id="B0XNJ3"/>
<dbReference type="GO" id="GO:0020037">
    <property type="term" value="F:heme binding"/>
    <property type="evidence" value="ECO:0007669"/>
    <property type="project" value="InterPro"/>
</dbReference>
<organism evidence="22 23">
    <name type="scientific">Aspergillus fumigatus (strain CBS 144.89 / FGSC A1163 / CEA10)</name>
    <name type="common">Neosartorya fumigata</name>
    <dbReference type="NCBI Taxonomy" id="451804"/>
    <lineage>
        <taxon>Eukaryota</taxon>
        <taxon>Fungi</taxon>
        <taxon>Dikarya</taxon>
        <taxon>Ascomycota</taxon>
        <taxon>Pezizomycotina</taxon>
        <taxon>Eurotiomycetes</taxon>
        <taxon>Eurotiomycetidae</taxon>
        <taxon>Eurotiales</taxon>
        <taxon>Aspergillaceae</taxon>
        <taxon>Aspergillus</taxon>
        <taxon>Aspergillus subgen. Fumigati</taxon>
    </lineage>
</organism>
<dbReference type="InterPro" id="IPR018506">
    <property type="entry name" value="Cyt_B5_heme-BS"/>
</dbReference>
<evidence type="ECO:0000256" key="8">
    <source>
        <dbReference type="ARBA" id="ARBA00022692"/>
    </source>
</evidence>
<keyword evidence="11" id="KW-0276">Fatty acid metabolism</keyword>
<dbReference type="PRINTS" id="PR00363">
    <property type="entry name" value="CYTOCHROMEB5"/>
</dbReference>
<evidence type="ECO:0000256" key="3">
    <source>
        <dbReference type="ARBA" id="ARBA00004991"/>
    </source>
</evidence>
<feature type="compositionally biased region" description="Polar residues" evidence="19">
    <location>
        <begin position="227"/>
        <end position="237"/>
    </location>
</feature>
<keyword evidence="23" id="KW-1185">Reference proteome</keyword>
<dbReference type="PROSITE" id="PS00191">
    <property type="entry name" value="CYTOCHROME_B5_1"/>
    <property type="match status" value="1"/>
</dbReference>
<evidence type="ECO:0000256" key="6">
    <source>
        <dbReference type="ARBA" id="ARBA00022516"/>
    </source>
</evidence>
<feature type="transmembrane region" description="Helical" evidence="20">
    <location>
        <begin position="353"/>
        <end position="371"/>
    </location>
</feature>
<evidence type="ECO:0000256" key="1">
    <source>
        <dbReference type="ARBA" id="ARBA00001947"/>
    </source>
</evidence>
<evidence type="ECO:0000313" key="22">
    <source>
        <dbReference type="EMBL" id="EDP56815.1"/>
    </source>
</evidence>
<reference evidence="22 23" key="1">
    <citation type="journal article" date="2008" name="PLoS Genet.">
        <title>Genomic islands in the pathogenic filamentous fungus Aspergillus fumigatus.</title>
        <authorList>
            <person name="Fedorova N.D."/>
            <person name="Khaldi N."/>
            <person name="Joardar V.S."/>
            <person name="Maiti R."/>
            <person name="Amedeo P."/>
            <person name="Anderson M.J."/>
            <person name="Crabtree J."/>
            <person name="Silva J.C."/>
            <person name="Badger J.H."/>
            <person name="Albarraq A."/>
            <person name="Angiuoli S."/>
            <person name="Bussey H."/>
            <person name="Bowyer P."/>
            <person name="Cotty P.J."/>
            <person name="Dyer P.S."/>
            <person name="Egan A."/>
            <person name="Galens K."/>
            <person name="Fraser-Liggett C.M."/>
            <person name="Haas B.J."/>
            <person name="Inman J.M."/>
            <person name="Kent R."/>
            <person name="Lemieux S."/>
            <person name="Malavazi I."/>
            <person name="Orvis J."/>
            <person name="Roemer T."/>
            <person name="Ronning C.M."/>
            <person name="Sundaram J.P."/>
            <person name="Sutton G."/>
            <person name="Turner G."/>
            <person name="Venter J.C."/>
            <person name="White O.R."/>
            <person name="Whitty B.R."/>
            <person name="Youngman P."/>
            <person name="Wolfe K.H."/>
            <person name="Goldman G.H."/>
            <person name="Wortman J.R."/>
            <person name="Jiang B."/>
            <person name="Denning D.W."/>
            <person name="Nierman W.C."/>
        </authorList>
    </citation>
    <scope>NUCLEOTIDE SEQUENCE [LARGE SCALE GENOMIC DNA]</scope>
    <source>
        <strain evidence="23">CBS 144.89 / FGSC A1163 / CEA10</strain>
    </source>
</reference>
<dbReference type="Pfam" id="PF04116">
    <property type="entry name" value="FA_hydroxylase"/>
    <property type="match status" value="1"/>
</dbReference>
<evidence type="ECO:0000256" key="17">
    <source>
        <dbReference type="ARBA" id="ARBA00023136"/>
    </source>
</evidence>
<protein>
    <submittedName>
        <fullName evidence="22">Fatty acid hydroxylase, putative</fullName>
    </submittedName>
</protein>
<dbReference type="OrthoDB" id="2204368at2759"/>
<keyword evidence="17 20" id="KW-0472">Membrane</keyword>
<dbReference type="SMART" id="SM01117">
    <property type="entry name" value="Cyt-b5"/>
    <property type="match status" value="1"/>
</dbReference>
<evidence type="ECO:0000256" key="19">
    <source>
        <dbReference type="SAM" id="MobiDB-lite"/>
    </source>
</evidence>
<gene>
    <name evidence="22" type="ORF">AFUB_015350</name>
</gene>
<keyword evidence="18" id="KW-0275">Fatty acid biosynthesis</keyword>
<feature type="transmembrane region" description="Helical" evidence="20">
    <location>
        <begin position="433"/>
        <end position="452"/>
    </location>
</feature>
<dbReference type="AlphaFoldDB" id="B0XNJ3"/>
<feature type="transmembrane region" description="Helical" evidence="20">
    <location>
        <begin position="324"/>
        <end position="347"/>
    </location>
</feature>
<comment type="subcellular location">
    <subcellularLocation>
        <location evidence="2">Endoplasmic reticulum membrane</location>
        <topology evidence="2">Multi-pass membrane protein</topology>
    </subcellularLocation>
</comment>
<evidence type="ECO:0000259" key="21">
    <source>
        <dbReference type="PROSITE" id="PS50255"/>
    </source>
</evidence>
<evidence type="ECO:0000256" key="16">
    <source>
        <dbReference type="ARBA" id="ARBA00023098"/>
    </source>
</evidence>
<keyword evidence="8 20" id="KW-0812">Transmembrane</keyword>
<evidence type="ECO:0000256" key="13">
    <source>
        <dbReference type="ARBA" id="ARBA00022989"/>
    </source>
</evidence>
<dbReference type="Pfam" id="PF00173">
    <property type="entry name" value="Cyt-b5"/>
    <property type="match status" value="1"/>
</dbReference>
<dbReference type="InterPro" id="IPR014430">
    <property type="entry name" value="Scs7"/>
</dbReference>
<keyword evidence="13 20" id="KW-1133">Transmembrane helix</keyword>
<feature type="region of interest" description="Disordered" evidence="19">
    <location>
        <begin position="227"/>
        <end position="252"/>
    </location>
</feature>
<evidence type="ECO:0000256" key="7">
    <source>
        <dbReference type="ARBA" id="ARBA00022617"/>
    </source>
</evidence>
<dbReference type="GO" id="GO:0005506">
    <property type="term" value="F:iron ion binding"/>
    <property type="evidence" value="ECO:0007669"/>
    <property type="project" value="InterPro"/>
</dbReference>
<evidence type="ECO:0000256" key="18">
    <source>
        <dbReference type="ARBA" id="ARBA00023160"/>
    </source>
</evidence>
<dbReference type="FunFam" id="3.10.120.10:FF:000002">
    <property type="entry name" value="Cytochrome b5 type B"/>
    <property type="match status" value="1"/>
</dbReference>
<dbReference type="Proteomes" id="UP000001699">
    <property type="component" value="Unassembled WGS sequence"/>
</dbReference>
<keyword evidence="7" id="KW-0349">Heme</keyword>
<dbReference type="SUPFAM" id="SSF55856">
    <property type="entry name" value="Cytochrome b5-like heme/steroid binding domain"/>
    <property type="match status" value="1"/>
</dbReference>
<dbReference type="GO" id="GO:0006633">
    <property type="term" value="P:fatty acid biosynthetic process"/>
    <property type="evidence" value="ECO:0007669"/>
    <property type="project" value="UniProtKB-KW"/>
</dbReference>
<keyword evidence="15" id="KW-0408">Iron</keyword>
<dbReference type="InterPro" id="IPR036400">
    <property type="entry name" value="Cyt_B5-like_heme/steroid_sf"/>
</dbReference>